<protein>
    <submittedName>
        <fullName evidence="1">Uncharacterized protein</fullName>
    </submittedName>
</protein>
<feature type="non-terminal residue" evidence="1">
    <location>
        <position position="1"/>
    </location>
</feature>
<dbReference type="EMBL" id="JANFXK010000112">
    <property type="protein sequence ID" value="MCQ4638685.1"/>
    <property type="molecule type" value="Genomic_DNA"/>
</dbReference>
<dbReference type="RefSeq" id="WP_256133874.1">
    <property type="nucleotide sequence ID" value="NZ_JANFXK010000112.1"/>
</dbReference>
<gene>
    <name evidence="1" type="ORF">NE619_18325</name>
</gene>
<proteinExistence type="predicted"/>
<keyword evidence="2" id="KW-1185">Reference proteome</keyword>
<organism evidence="1 2">
    <name type="scientific">Anaerovorax odorimutans</name>
    <dbReference type="NCBI Taxonomy" id="109327"/>
    <lineage>
        <taxon>Bacteria</taxon>
        <taxon>Bacillati</taxon>
        <taxon>Bacillota</taxon>
        <taxon>Clostridia</taxon>
        <taxon>Peptostreptococcales</taxon>
        <taxon>Anaerovoracaceae</taxon>
        <taxon>Anaerovorax</taxon>
    </lineage>
</organism>
<dbReference type="Proteomes" id="UP001524502">
    <property type="component" value="Unassembled WGS sequence"/>
</dbReference>
<name>A0ABT1RU06_9FIRM</name>
<evidence type="ECO:0000313" key="1">
    <source>
        <dbReference type="EMBL" id="MCQ4638685.1"/>
    </source>
</evidence>
<comment type="caution">
    <text evidence="1">The sequence shown here is derived from an EMBL/GenBank/DDBJ whole genome shotgun (WGS) entry which is preliminary data.</text>
</comment>
<sequence>FMSYISEIFDRLDVQNIREFLLRGVECPEINPMGYQERLELAETKVREQIRKRYPKLQEDEDLMDRVLSYGSETEDVYMEIGLQCGFILAMRLFKNTDRKEV</sequence>
<reference evidence="1 2" key="1">
    <citation type="submission" date="2022-06" db="EMBL/GenBank/DDBJ databases">
        <title>Isolation of gut microbiota from human fecal samples.</title>
        <authorList>
            <person name="Pamer E.G."/>
            <person name="Barat B."/>
            <person name="Waligurski E."/>
            <person name="Medina S."/>
            <person name="Paddock L."/>
            <person name="Mostad J."/>
        </authorList>
    </citation>
    <scope>NUCLEOTIDE SEQUENCE [LARGE SCALE GENOMIC DNA]</scope>
    <source>
        <strain evidence="1 2">SL.3.17</strain>
    </source>
</reference>
<accession>A0ABT1RU06</accession>
<evidence type="ECO:0000313" key="2">
    <source>
        <dbReference type="Proteomes" id="UP001524502"/>
    </source>
</evidence>